<dbReference type="EMBL" id="AACCXK010000043">
    <property type="protein sequence ID" value="EAK0453792.1"/>
    <property type="molecule type" value="Genomic_DNA"/>
</dbReference>
<organism evidence="6">
    <name type="scientific">Campylobacter fetus</name>
    <dbReference type="NCBI Taxonomy" id="196"/>
    <lineage>
        <taxon>Bacteria</taxon>
        <taxon>Pseudomonadati</taxon>
        <taxon>Campylobacterota</taxon>
        <taxon>Epsilonproteobacteria</taxon>
        <taxon>Campylobacterales</taxon>
        <taxon>Campylobacteraceae</taxon>
        <taxon>Campylobacter</taxon>
    </lineage>
</organism>
<protein>
    <submittedName>
        <fullName evidence="6">Uncharacterized protein</fullName>
    </submittedName>
</protein>
<dbReference type="EMBL" id="AABTCC010000079">
    <property type="protein sequence ID" value="EAI8860082.1"/>
    <property type="molecule type" value="Genomic_DNA"/>
</dbReference>
<evidence type="ECO:0000313" key="1">
    <source>
        <dbReference type="EMBL" id="EAI5408177.1"/>
    </source>
</evidence>
<evidence type="ECO:0000313" key="7">
    <source>
        <dbReference type="Proteomes" id="UP000535509"/>
    </source>
</evidence>
<dbReference type="AlphaFoldDB" id="A0A5L8K729"/>
<proteinExistence type="predicted"/>
<reference evidence="6 8" key="1">
    <citation type="submission" date="2018-05" db="EMBL/GenBank/DDBJ databases">
        <authorList>
            <consortium name="PulseNet: The National Subtyping Network for Foodborne Disease Surveillance"/>
            <person name="Tarr C.L."/>
            <person name="Trees E."/>
            <person name="Katz L.S."/>
            <person name="Carleton-Romer H.A."/>
            <person name="Stroika S."/>
            <person name="Kucerova Z."/>
            <person name="Roache K.F."/>
            <person name="Sabol A.L."/>
            <person name="Besser J."/>
            <person name="Gerner-Smidt P."/>
        </authorList>
    </citation>
    <scope>NUCLEOTIDE SEQUENCE</scope>
    <source>
        <strain evidence="5">2014D-0197</strain>
        <strain evidence="1 8">2016D-0221</strain>
        <strain evidence="6">D4313</strain>
        <strain evidence="2 7">PNUSAC001503</strain>
    </source>
</reference>
<dbReference type="Proteomes" id="UP000557842">
    <property type="component" value="Unassembled WGS sequence"/>
</dbReference>
<evidence type="ECO:0000313" key="5">
    <source>
        <dbReference type="EMBL" id="EAK0453792.1"/>
    </source>
</evidence>
<evidence type="ECO:0000313" key="2">
    <source>
        <dbReference type="EMBL" id="EAI8860073.1"/>
    </source>
</evidence>
<evidence type="ECO:0000313" key="3">
    <source>
        <dbReference type="EMBL" id="EAI8860082.1"/>
    </source>
</evidence>
<evidence type="ECO:0000313" key="8">
    <source>
        <dbReference type="Proteomes" id="UP000557842"/>
    </source>
</evidence>
<gene>
    <name evidence="5" type="ORF">AAH17_09115</name>
    <name evidence="6" type="ORF">AAH24_03030</name>
    <name evidence="1" type="ORF">BVH53_05630</name>
    <name evidence="2" type="ORF">CX802_09590</name>
    <name evidence="3" type="ORF">CX802_09635</name>
    <name evidence="4" type="ORF">CX802_09660</name>
</gene>
<dbReference type="EMBL" id="AABQDW010000008">
    <property type="protein sequence ID" value="EAI5408177.1"/>
    <property type="molecule type" value="Genomic_DNA"/>
</dbReference>
<evidence type="ECO:0000313" key="4">
    <source>
        <dbReference type="EMBL" id="EAI8860086.1"/>
    </source>
</evidence>
<dbReference type="Proteomes" id="UP000535509">
    <property type="component" value="Unassembled WGS sequence"/>
</dbReference>
<name>A0A5L8K729_CAMFE</name>
<comment type="caution">
    <text evidence="6">The sequence shown here is derived from an EMBL/GenBank/DDBJ whole genome shotgun (WGS) entry which is preliminary data.</text>
</comment>
<accession>A0A5L8K729</accession>
<evidence type="ECO:0000313" key="6">
    <source>
        <dbReference type="EMBL" id="EAK0468346.1"/>
    </source>
</evidence>
<dbReference type="EMBL" id="AABTCC010000080">
    <property type="protein sequence ID" value="EAI8860086.1"/>
    <property type="molecule type" value="Genomic_DNA"/>
</dbReference>
<dbReference type="RefSeq" id="WP_002850361.1">
    <property type="nucleotide sequence ID" value="NZ_AABUZP020000005.1"/>
</dbReference>
<keyword evidence="7" id="KW-1185">Reference proteome</keyword>
<dbReference type="EMBL" id="AACCXM010000001">
    <property type="protein sequence ID" value="EAK0468346.1"/>
    <property type="molecule type" value="Genomic_DNA"/>
</dbReference>
<dbReference type="EMBL" id="AABTCC010000076">
    <property type="protein sequence ID" value="EAI8860073.1"/>
    <property type="molecule type" value="Genomic_DNA"/>
</dbReference>
<dbReference type="GeneID" id="61064515"/>
<sequence length="68" mass="7667">MTIIEAFSKTKTLQNQNRNAVVKIVKKNYSGYDVQIEPVELTVIKNSLEMISQNANSFMANVNAKYGK</sequence>